<keyword evidence="5 11" id="KW-0812">Transmembrane</keyword>
<dbReference type="InterPro" id="IPR039426">
    <property type="entry name" value="TonB-dep_rcpt-like"/>
</dbReference>
<dbReference type="InterPro" id="IPR036942">
    <property type="entry name" value="Beta-barrel_TonB_sf"/>
</dbReference>
<feature type="short sequence motif" description="TonB C-terminal box" evidence="12">
    <location>
        <begin position="657"/>
        <end position="674"/>
    </location>
</feature>
<dbReference type="Proteomes" id="UP000586305">
    <property type="component" value="Unassembled WGS sequence"/>
</dbReference>
<keyword evidence="4 11" id="KW-1134">Transmembrane beta strand</keyword>
<keyword evidence="6" id="KW-0732">Signal</keyword>
<evidence type="ECO:0000256" key="11">
    <source>
        <dbReference type="PROSITE-ProRule" id="PRU01360"/>
    </source>
</evidence>
<dbReference type="EMBL" id="JABBPG010000001">
    <property type="protein sequence ID" value="NOU49014.1"/>
    <property type="molecule type" value="Genomic_DNA"/>
</dbReference>
<dbReference type="AlphaFoldDB" id="A0A849VAK5"/>
<dbReference type="Pfam" id="PF00593">
    <property type="entry name" value="TonB_dep_Rec_b-barrel"/>
    <property type="match status" value="1"/>
</dbReference>
<evidence type="ECO:0000256" key="1">
    <source>
        <dbReference type="ARBA" id="ARBA00004571"/>
    </source>
</evidence>
<dbReference type="PROSITE" id="PS52016">
    <property type="entry name" value="TONB_DEPENDENT_REC_3"/>
    <property type="match status" value="1"/>
</dbReference>
<dbReference type="InterPro" id="IPR012910">
    <property type="entry name" value="Plug_dom"/>
</dbReference>
<evidence type="ECO:0000256" key="12">
    <source>
        <dbReference type="PROSITE-ProRule" id="PRU10144"/>
    </source>
</evidence>
<dbReference type="GO" id="GO:0044718">
    <property type="term" value="P:siderophore transmembrane transport"/>
    <property type="evidence" value="ECO:0007669"/>
    <property type="project" value="TreeGrafter"/>
</dbReference>
<evidence type="ECO:0000256" key="10">
    <source>
        <dbReference type="ARBA" id="ARBA00023237"/>
    </source>
</evidence>
<evidence type="ECO:0000256" key="9">
    <source>
        <dbReference type="ARBA" id="ARBA00023170"/>
    </source>
</evidence>
<keyword evidence="9 16" id="KW-0675">Receptor</keyword>
<dbReference type="Gene3D" id="2.40.170.20">
    <property type="entry name" value="TonB-dependent receptor, beta-barrel domain"/>
    <property type="match status" value="1"/>
</dbReference>
<evidence type="ECO:0000313" key="17">
    <source>
        <dbReference type="Proteomes" id="UP000586305"/>
    </source>
</evidence>
<evidence type="ECO:0000313" key="16">
    <source>
        <dbReference type="EMBL" id="NOU49014.1"/>
    </source>
</evidence>
<comment type="caution">
    <text evidence="16">The sequence shown here is derived from an EMBL/GenBank/DDBJ whole genome shotgun (WGS) entry which is preliminary data.</text>
</comment>
<comment type="similarity">
    <text evidence="2">Belongs to the TonB-dependent receptor family. Hemoglobin/haptoglobin binding protein subfamily.</text>
</comment>
<keyword evidence="7 13" id="KW-0798">TonB box</keyword>
<dbReference type="PANTHER" id="PTHR30069">
    <property type="entry name" value="TONB-DEPENDENT OUTER MEMBRANE RECEPTOR"/>
    <property type="match status" value="1"/>
</dbReference>
<keyword evidence="17" id="KW-1185">Reference proteome</keyword>
<organism evidence="16 17">
    <name type="scientific">Pseudoalteromonas caenipelagi</name>
    <dbReference type="NCBI Taxonomy" id="2726988"/>
    <lineage>
        <taxon>Bacteria</taxon>
        <taxon>Pseudomonadati</taxon>
        <taxon>Pseudomonadota</taxon>
        <taxon>Gammaproteobacteria</taxon>
        <taxon>Alteromonadales</taxon>
        <taxon>Pseudoalteromonadaceae</taxon>
        <taxon>Pseudoalteromonas</taxon>
    </lineage>
</organism>
<proteinExistence type="inferred from homology"/>
<dbReference type="RefSeq" id="WP_171624121.1">
    <property type="nucleotide sequence ID" value="NZ_JABBPG010000001.1"/>
</dbReference>
<comment type="subcellular location">
    <subcellularLocation>
        <location evidence="1 11">Cell outer membrane</location>
        <topology evidence="1 11">Multi-pass membrane protein</topology>
    </subcellularLocation>
</comment>
<evidence type="ECO:0000256" key="7">
    <source>
        <dbReference type="ARBA" id="ARBA00023077"/>
    </source>
</evidence>
<name>A0A849VAK5_9GAMM</name>
<evidence type="ECO:0000256" key="13">
    <source>
        <dbReference type="RuleBase" id="RU003357"/>
    </source>
</evidence>
<dbReference type="SUPFAM" id="SSF56935">
    <property type="entry name" value="Porins"/>
    <property type="match status" value="1"/>
</dbReference>
<dbReference type="InterPro" id="IPR010917">
    <property type="entry name" value="TonB_rcpt_CS"/>
</dbReference>
<keyword evidence="8 11" id="KW-0472">Membrane</keyword>
<dbReference type="Pfam" id="PF07715">
    <property type="entry name" value="Plug"/>
    <property type="match status" value="1"/>
</dbReference>
<dbReference type="InterPro" id="IPR000531">
    <property type="entry name" value="Beta-barrel_TonB"/>
</dbReference>
<keyword evidence="10 11" id="KW-0998">Cell outer membrane</keyword>
<reference evidence="16 17" key="1">
    <citation type="submission" date="2020-04" db="EMBL/GenBank/DDBJ databases">
        <title>Pseudoalteromonas caenipelagi sp. nov., isolated from a tidal flat.</title>
        <authorList>
            <person name="Park S."/>
            <person name="Yoon J.-H."/>
        </authorList>
    </citation>
    <scope>NUCLEOTIDE SEQUENCE [LARGE SCALE GENOMIC DNA]</scope>
    <source>
        <strain evidence="16 17">JBTF-M23</strain>
    </source>
</reference>
<protein>
    <submittedName>
        <fullName evidence="16">TonB-dependent receptor</fullName>
    </submittedName>
</protein>
<sequence length="674" mass="77059">MIKTRVVYFVSAIGVLTMMPCRGQDELFTLTLEELQNVPISVATKTDIQLKYAPSTVSYFSAQQIKLLGIETLSELFAHIPGFYSMYNSVDGNQSYLIARGHPQKYANTLLVLMNGQRLNEDYTGGINYIDRFVSLHNVEKVEVIRGPSSTLYGSNAFHGVINIITKVDNYLALSVGSFAKKEFNGGIVRQFDDLKLGMDVHWYEDNGDTLDNVFDRFALQESTNDEHASKQLELLASYKGFTFRNHYFNSTRNNHYLFRRLRDGTNKVDTKHWLSRLEYEARGQDVWNLNVGVEYSKAKRKSLSALELKGTGPFEQGDFLFGENFTHDSYRVNADYSVQIADSHRLSVGTEVVHSQVPGGYLRSNYDIFGELDFFGEVIELTQPNQRIVQDKKRKIRMVYGQLESNWSEHWRSTFGLRRDGYNDVDDKTNPRMTVIYTPSQTHIFKLIYGEAYRVPSLGDLYDEESGLTVGNSQLKPTTLESLEIVYQYVNQVFTFSTSFYRNNISDLIDFRVEEDNVFLGNIADNKTEGLELEWRARLFPNFELKGFITHLFNNKTTIEQGQTTSPSDKLVPKTYAMTSLLYSPSQYWSMSLSMSSRSSVDTLTDKDSNKILSGTVNYQMSSNSTLTLNVNNLLDKTYSTASIIPFGEKAGKPFGEYRARGRDIKLSYRYQF</sequence>
<gene>
    <name evidence="16" type="ORF">HG263_00425</name>
</gene>
<keyword evidence="3 11" id="KW-0813">Transport</keyword>
<evidence type="ECO:0000256" key="5">
    <source>
        <dbReference type="ARBA" id="ARBA00022692"/>
    </source>
</evidence>
<feature type="domain" description="TonB-dependent receptor plug" evidence="15">
    <location>
        <begin position="52"/>
        <end position="161"/>
    </location>
</feature>
<evidence type="ECO:0000256" key="8">
    <source>
        <dbReference type="ARBA" id="ARBA00023136"/>
    </source>
</evidence>
<dbReference type="GO" id="GO:0009279">
    <property type="term" value="C:cell outer membrane"/>
    <property type="evidence" value="ECO:0007669"/>
    <property type="project" value="UniProtKB-SubCell"/>
</dbReference>
<dbReference type="Gene3D" id="2.170.130.10">
    <property type="entry name" value="TonB-dependent receptor, plug domain"/>
    <property type="match status" value="1"/>
</dbReference>
<dbReference type="PANTHER" id="PTHR30069:SF29">
    <property type="entry name" value="HEMOGLOBIN AND HEMOGLOBIN-HAPTOGLOBIN-BINDING PROTEIN 1-RELATED"/>
    <property type="match status" value="1"/>
</dbReference>
<accession>A0A849VAK5</accession>
<evidence type="ECO:0000259" key="14">
    <source>
        <dbReference type="Pfam" id="PF00593"/>
    </source>
</evidence>
<dbReference type="GO" id="GO:0015344">
    <property type="term" value="F:siderophore uptake transmembrane transporter activity"/>
    <property type="evidence" value="ECO:0007669"/>
    <property type="project" value="TreeGrafter"/>
</dbReference>
<evidence type="ECO:0000256" key="2">
    <source>
        <dbReference type="ARBA" id="ARBA00008143"/>
    </source>
</evidence>
<evidence type="ECO:0000256" key="6">
    <source>
        <dbReference type="ARBA" id="ARBA00022729"/>
    </source>
</evidence>
<dbReference type="InterPro" id="IPR037066">
    <property type="entry name" value="Plug_dom_sf"/>
</dbReference>
<evidence type="ECO:0000259" key="15">
    <source>
        <dbReference type="Pfam" id="PF07715"/>
    </source>
</evidence>
<dbReference type="PROSITE" id="PS01156">
    <property type="entry name" value="TONB_DEPENDENT_REC_2"/>
    <property type="match status" value="1"/>
</dbReference>
<evidence type="ECO:0000256" key="4">
    <source>
        <dbReference type="ARBA" id="ARBA00022452"/>
    </source>
</evidence>
<evidence type="ECO:0000256" key="3">
    <source>
        <dbReference type="ARBA" id="ARBA00022448"/>
    </source>
</evidence>
<feature type="domain" description="TonB-dependent receptor-like beta-barrel" evidence="14">
    <location>
        <begin position="241"/>
        <end position="635"/>
    </location>
</feature>